<keyword evidence="2" id="KW-1185">Reference proteome</keyword>
<accession>A0A833R965</accession>
<sequence>MKSSLVLVTAIRDPLAVGRSPNHSLSTTFGVAVDRRNRFSDKDEYVEVTLDLHDDNVVIHGVEHALPSPPTSLSRAAQ</sequence>
<name>A0A833R965_9POAL</name>
<evidence type="ECO:0000313" key="1">
    <source>
        <dbReference type="EMBL" id="KAF3335298.1"/>
    </source>
</evidence>
<organism evidence="1 2">
    <name type="scientific">Carex littledalei</name>
    <dbReference type="NCBI Taxonomy" id="544730"/>
    <lineage>
        <taxon>Eukaryota</taxon>
        <taxon>Viridiplantae</taxon>
        <taxon>Streptophyta</taxon>
        <taxon>Embryophyta</taxon>
        <taxon>Tracheophyta</taxon>
        <taxon>Spermatophyta</taxon>
        <taxon>Magnoliopsida</taxon>
        <taxon>Liliopsida</taxon>
        <taxon>Poales</taxon>
        <taxon>Cyperaceae</taxon>
        <taxon>Cyperoideae</taxon>
        <taxon>Cariceae</taxon>
        <taxon>Carex</taxon>
        <taxon>Carex subgen. Euthyceras</taxon>
    </lineage>
</organism>
<reference evidence="1" key="1">
    <citation type="submission" date="2020-01" db="EMBL/GenBank/DDBJ databases">
        <title>Genome sequence of Kobresia littledalei, the first chromosome-level genome in the family Cyperaceae.</title>
        <authorList>
            <person name="Qu G."/>
        </authorList>
    </citation>
    <scope>NUCLEOTIDE SEQUENCE</scope>
    <source>
        <strain evidence="1">C.B.Clarke</strain>
        <tissue evidence="1">Leaf</tissue>
    </source>
</reference>
<evidence type="ECO:0000313" key="2">
    <source>
        <dbReference type="Proteomes" id="UP000623129"/>
    </source>
</evidence>
<protein>
    <submittedName>
        <fullName evidence="1">Uncharacterized protein</fullName>
    </submittedName>
</protein>
<proteinExistence type="predicted"/>
<comment type="caution">
    <text evidence="1">The sequence shown here is derived from an EMBL/GenBank/DDBJ whole genome shotgun (WGS) entry which is preliminary data.</text>
</comment>
<dbReference type="Proteomes" id="UP000623129">
    <property type="component" value="Unassembled WGS sequence"/>
</dbReference>
<dbReference type="AlphaFoldDB" id="A0A833R965"/>
<dbReference type="EMBL" id="SWLB01000008">
    <property type="protein sequence ID" value="KAF3335298.1"/>
    <property type="molecule type" value="Genomic_DNA"/>
</dbReference>
<gene>
    <name evidence="1" type="ORF">FCM35_KLT19805</name>
</gene>